<evidence type="ECO:0008006" key="3">
    <source>
        <dbReference type="Google" id="ProtNLM"/>
    </source>
</evidence>
<reference evidence="1 2" key="1">
    <citation type="submission" date="2023-08" db="EMBL/GenBank/DDBJ databases">
        <title>Pseudoalteromonas haloplanktis LL1 genome.</title>
        <authorList>
            <person name="Wu S."/>
        </authorList>
    </citation>
    <scope>NUCLEOTIDE SEQUENCE [LARGE SCALE GENOMIC DNA]</scope>
    <source>
        <strain evidence="1 2">LL1</strain>
    </source>
</reference>
<organism evidence="1 2">
    <name type="scientific">Pseudoalteromonas haloplanktis</name>
    <name type="common">Alteromonas haloplanktis</name>
    <dbReference type="NCBI Taxonomy" id="228"/>
    <lineage>
        <taxon>Bacteria</taxon>
        <taxon>Pseudomonadati</taxon>
        <taxon>Pseudomonadota</taxon>
        <taxon>Gammaproteobacteria</taxon>
        <taxon>Alteromonadales</taxon>
        <taxon>Pseudoalteromonadaceae</taxon>
        <taxon>Pseudoalteromonas</taxon>
    </lineage>
</organism>
<proteinExistence type="predicted"/>
<comment type="caution">
    <text evidence="1">The sequence shown here is derived from an EMBL/GenBank/DDBJ whole genome shotgun (WGS) entry which is preliminary data.</text>
</comment>
<keyword evidence="2" id="KW-1185">Reference proteome</keyword>
<gene>
    <name evidence="1" type="ORF">RC083_12135</name>
</gene>
<sequence>MKIIAYFSLVTLSISLMGFAFIPTVKAEPKNYKATLLAEYSTFDARQGVAVDDQYFYAANNFRITKHDKKTGKALLQWDGKNSEIGPLIHLDSLMEWNGKLYGAHSNYPHTPMLSSVEIWDSSTMEHIGNHSFGRSLGSFTWLDRHAGFWWGGFGNYDKVQKGETTAYGKTSNTAVVKMNDKFEIIEQWSLPPGILQKMTPMSNSGGSFSDDGYLYITGHDHEEIYVVEIPKFGSQLIWLATIETPGIEGQGIAWDRTEKQRVLWGLIKQDRHIKKYLIPHIQIDHSLRKNGVVNTPNNFSKN</sequence>
<name>A0ABU1BD73_PSEHA</name>
<protein>
    <recommendedName>
        <fullName evidence="3">Cycloisomerase</fullName>
    </recommendedName>
</protein>
<dbReference type="RefSeq" id="WP_309039147.1">
    <property type="nucleotide sequence ID" value="NZ_JAVIFY010000008.1"/>
</dbReference>
<evidence type="ECO:0000313" key="1">
    <source>
        <dbReference type="EMBL" id="MDQ9092336.1"/>
    </source>
</evidence>
<accession>A0ABU1BD73</accession>
<evidence type="ECO:0000313" key="2">
    <source>
        <dbReference type="Proteomes" id="UP001226574"/>
    </source>
</evidence>
<dbReference type="Proteomes" id="UP001226574">
    <property type="component" value="Unassembled WGS sequence"/>
</dbReference>
<dbReference type="SUPFAM" id="SSF63829">
    <property type="entry name" value="Calcium-dependent phosphotriesterase"/>
    <property type="match status" value="1"/>
</dbReference>
<dbReference type="EMBL" id="JAVIFY010000008">
    <property type="protein sequence ID" value="MDQ9092336.1"/>
    <property type="molecule type" value="Genomic_DNA"/>
</dbReference>